<dbReference type="SUPFAM" id="SSF58104">
    <property type="entry name" value="Methyl-accepting chemotaxis protein (MCP) signaling domain"/>
    <property type="match status" value="1"/>
</dbReference>
<evidence type="ECO:0000259" key="5">
    <source>
        <dbReference type="PROSITE" id="PS50111"/>
    </source>
</evidence>
<keyword evidence="4" id="KW-0812">Transmembrane</keyword>
<reference evidence="6 7" key="1">
    <citation type="submission" date="2015-06" db="EMBL/GenBank/DDBJ databases">
        <title>Genome sequencing of Thermotogales isolates from hydrothermal vents.</title>
        <authorList>
            <person name="Haverkamp T.H."/>
            <person name="Kublanov I.V."/>
            <person name="Nesbo C.L."/>
        </authorList>
    </citation>
    <scope>NUCLEOTIDE SEQUENCE [LARGE SCALE GENOMIC DNA]</scope>
    <source>
        <strain evidence="7">ik275mar</strain>
    </source>
</reference>
<keyword evidence="4" id="KW-1133">Transmembrane helix</keyword>
<dbReference type="PANTHER" id="PTHR32089:SF112">
    <property type="entry name" value="LYSOZYME-LIKE PROTEIN-RELATED"/>
    <property type="match status" value="1"/>
</dbReference>
<evidence type="ECO:0000256" key="1">
    <source>
        <dbReference type="ARBA" id="ARBA00023224"/>
    </source>
</evidence>
<keyword evidence="7" id="KW-1185">Reference proteome</keyword>
<comment type="caution">
    <text evidence="6">The sequence shown here is derived from an EMBL/GenBank/DDBJ whole genome shotgun (WGS) entry which is preliminary data.</text>
</comment>
<evidence type="ECO:0000256" key="4">
    <source>
        <dbReference type="SAM" id="Phobius"/>
    </source>
</evidence>
<dbReference type="InterPro" id="IPR004089">
    <property type="entry name" value="MCPsignal_dom"/>
</dbReference>
<accession>A0ABX3IGS8</accession>
<keyword evidence="1 2" id="KW-0807">Transducer</keyword>
<feature type="transmembrane region" description="Helical" evidence="4">
    <location>
        <begin position="386"/>
        <end position="405"/>
    </location>
</feature>
<organism evidence="6 7">
    <name type="scientific">Thermosipho affectus</name>
    <dbReference type="NCBI Taxonomy" id="660294"/>
    <lineage>
        <taxon>Bacteria</taxon>
        <taxon>Thermotogati</taxon>
        <taxon>Thermotogota</taxon>
        <taxon>Thermotogae</taxon>
        <taxon>Thermotogales</taxon>
        <taxon>Fervidobacteriaceae</taxon>
        <taxon>Thermosipho</taxon>
    </lineage>
</organism>
<dbReference type="Pfam" id="PF00015">
    <property type="entry name" value="MCPsignal"/>
    <property type="match status" value="1"/>
</dbReference>
<dbReference type="RefSeq" id="WP_077198204.1">
    <property type="nucleotide sequence ID" value="NZ_LBFC01000018.1"/>
</dbReference>
<evidence type="ECO:0000256" key="3">
    <source>
        <dbReference type="SAM" id="Coils"/>
    </source>
</evidence>
<keyword evidence="4" id="KW-0472">Membrane</keyword>
<sequence>MSFRVKVVLFAIILVTVPVFLVTYFNIRGVNSQIENLQKDISLYVEKNVISKYESYIDSFKGELLKQSEEYTKRLSETVREQEKKIQKSFNEVYEKALENQVNFTFDTVVNLIKERTEQLLTGAQIAASLKETVNAANDKDLSLTERKSLLFPFIEKFSVEYAALWTIDEKKPKIKSRLYTKYNGKYIVEYAKSVSSGANVSFYKKPPYIRELEENFSSIISAKSVFYRSLIFPYDNFLYSIVIVPVMHPILGNTVNGFVVFVDKMDNKFLDEIKSVSNAEITLYVNGKALITTKVGEDGKRLVGEPLRKLKGNIIEILKDTYFAKVGEFKYLGKKIGEIEVAIPFKAIDTSVELPKPKPFVVPKLEKPNVSINLKIDNSIIVKKTILLVVFVLVISVILIFVITDQLSKALEHSKTVIERLSEGRFESFDGVKVSGEFKVMMDSLKNLSERFKDFAQNLLSNSNRLVSRVDGLEELSNILEKTSREFSSTIEVFSKNTTDILDEFDNLKSTTEGAKQSIENVENTLEELVNDIIDTEERLDDNTKLVKEMDNSITRSLDAMEKFNSYINQTIGQFNRVTGEISKIQNVANQTNLLALNAAIEAARAGEAGKGFAVVADEIMKLSIEINDISKKLVKDMEEYTQNLSGLNKVYEDSKNNFSALSKTKEEFSQGFQIVIERIQKLAGTTKTVSEVLEQAKEVFNEMVYISERSTNTVSEAVNKLAMVNENMSKLEEFSQRLHETVKAIDLVSEQLKSIANWFKIGG</sequence>
<dbReference type="EMBL" id="LBFC01000018">
    <property type="protein sequence ID" value="ONN27044.1"/>
    <property type="molecule type" value="Genomic_DNA"/>
</dbReference>
<dbReference type="Gene3D" id="1.10.287.950">
    <property type="entry name" value="Methyl-accepting chemotaxis protein"/>
    <property type="match status" value="1"/>
</dbReference>
<feature type="coiled-coil region" evidence="3">
    <location>
        <begin position="27"/>
        <end position="85"/>
    </location>
</feature>
<keyword evidence="3" id="KW-0175">Coiled coil</keyword>
<dbReference type="PROSITE" id="PS50111">
    <property type="entry name" value="CHEMOTAXIS_TRANSDUC_2"/>
    <property type="match status" value="1"/>
</dbReference>
<feature type="transmembrane region" description="Helical" evidence="4">
    <location>
        <begin position="238"/>
        <end position="263"/>
    </location>
</feature>
<feature type="coiled-coil region" evidence="3">
    <location>
        <begin position="513"/>
        <end position="547"/>
    </location>
</feature>
<name>A0ABX3IGS8_9BACT</name>
<evidence type="ECO:0000313" key="7">
    <source>
        <dbReference type="Proteomes" id="UP000242616"/>
    </source>
</evidence>
<dbReference type="Proteomes" id="UP000242616">
    <property type="component" value="Unassembled WGS sequence"/>
</dbReference>
<dbReference type="SMART" id="SM00283">
    <property type="entry name" value="MA"/>
    <property type="match status" value="1"/>
</dbReference>
<feature type="transmembrane region" description="Helical" evidence="4">
    <location>
        <begin position="7"/>
        <end position="27"/>
    </location>
</feature>
<evidence type="ECO:0000313" key="6">
    <source>
        <dbReference type="EMBL" id="ONN27044.1"/>
    </source>
</evidence>
<feature type="domain" description="Methyl-accepting transducer" evidence="5">
    <location>
        <begin position="491"/>
        <end position="713"/>
    </location>
</feature>
<proteinExistence type="predicted"/>
<dbReference type="PANTHER" id="PTHR32089">
    <property type="entry name" value="METHYL-ACCEPTING CHEMOTAXIS PROTEIN MCPB"/>
    <property type="match status" value="1"/>
</dbReference>
<gene>
    <name evidence="6" type="ORF">XJ44_04430</name>
</gene>
<evidence type="ECO:0000256" key="2">
    <source>
        <dbReference type="PROSITE-ProRule" id="PRU00284"/>
    </source>
</evidence>
<protein>
    <submittedName>
        <fullName evidence="6">Chemotaxis protein</fullName>
    </submittedName>
</protein>